<dbReference type="InterPro" id="IPR041663">
    <property type="entry name" value="DisA/LigA_HHH"/>
</dbReference>
<dbReference type="EMBL" id="BAAAPZ010000017">
    <property type="protein sequence ID" value="GAA2104765.1"/>
    <property type="molecule type" value="Genomic_DNA"/>
</dbReference>
<dbReference type="NCBIfam" id="TIGR00575">
    <property type="entry name" value="dnlj"/>
    <property type="match status" value="1"/>
</dbReference>
<evidence type="ECO:0000256" key="13">
    <source>
        <dbReference type="SAM" id="MobiDB-lite"/>
    </source>
</evidence>
<feature type="binding site" evidence="11">
    <location>
        <position position="162"/>
    </location>
    <ligand>
        <name>NAD(+)</name>
        <dbReference type="ChEBI" id="CHEBI:57540"/>
    </ligand>
</feature>
<dbReference type="SMART" id="SM00278">
    <property type="entry name" value="HhH1"/>
    <property type="match status" value="2"/>
</dbReference>
<feature type="region of interest" description="Disordered" evidence="13">
    <location>
        <begin position="832"/>
        <end position="854"/>
    </location>
</feature>
<dbReference type="RefSeq" id="WP_344338111.1">
    <property type="nucleotide sequence ID" value="NZ_BAAAPZ010000017.1"/>
</dbReference>
<dbReference type="SMART" id="SM00292">
    <property type="entry name" value="BRCT"/>
    <property type="match status" value="1"/>
</dbReference>
<evidence type="ECO:0000259" key="14">
    <source>
        <dbReference type="PROSITE" id="PS50172"/>
    </source>
</evidence>
<dbReference type="InterPro" id="IPR013839">
    <property type="entry name" value="DNAligase_adenylation"/>
</dbReference>
<comment type="similarity">
    <text evidence="11">Belongs to the NAD-dependent DNA ligase family. LigA subfamily.</text>
</comment>
<dbReference type="InterPro" id="IPR018239">
    <property type="entry name" value="DNA_ligase_AS"/>
</dbReference>
<dbReference type="PROSITE" id="PS01056">
    <property type="entry name" value="DNA_LIGASE_N2"/>
    <property type="match status" value="1"/>
</dbReference>
<keyword evidence="16" id="KW-1185">Reference proteome</keyword>
<comment type="cofactor">
    <cofactor evidence="11">
        <name>Mg(2+)</name>
        <dbReference type="ChEBI" id="CHEBI:18420"/>
    </cofactor>
    <cofactor evidence="11">
        <name>Mn(2+)</name>
        <dbReference type="ChEBI" id="CHEBI:29035"/>
    </cofactor>
</comment>
<evidence type="ECO:0000256" key="10">
    <source>
        <dbReference type="ARBA" id="ARBA00034005"/>
    </source>
</evidence>
<dbReference type="Pfam" id="PF03119">
    <property type="entry name" value="DNA_ligase_ZBD"/>
    <property type="match status" value="1"/>
</dbReference>
<dbReference type="PANTHER" id="PTHR23389">
    <property type="entry name" value="CHROMOSOME TRANSMISSION FIDELITY FACTOR 18"/>
    <property type="match status" value="1"/>
</dbReference>
<sequence>MSGQSENPVHGDGQVPADAVESAKAEDADALARRVHDLTARIEELREAYYQQNESPVPDADYDALVRELEEIEAGHPELRRDDSPTQHVGGSVDTTTFEAVDHVARMYSLDNVFSHEELRAWFSRERNAVPEGTRWLTELKIDGLAVNLLYRDGELVRAATRGDGTTGEDITPNVRTLADVPQHLDAEHPPAQVEIRGEVFFPVERFAELNAALVEAGHKPFANPRNAAAGSLRQKNPQITAQRPLRMLVHGIAAWIPADDSHPEPETQSEVYEQLRAWGLPISEYYRVCEGPDEVIEYIEHYAEHRHSVTHEIDGVVIKVDDLHTQEELGYTSRAPRWATAFKYPPEEVTTRLLDIRVHVGRTGRVTPYAVMEPVLVAGSTVERATLHNAHEVKRKGVYIGDLVVLRKAGDVIPEVLGPVADQRDGSERPFVMPDTCPACGAELYEQKAGDKDLRCPNARSCPEQLVGRVIYLASRSALDIEALGEQAAYALTKPDQYIRAGDDPRADGGAESGAEAAPEVQAAAGTSPADGGAPDADPAGGVAAPLTSEAFLFDLTAEDLRGVLTEQTVRENGEERSELVPYFWTRPELYKTKARRGEVKTPSRPRKNTLTLLEELEKAKRNPLWRVLVALSIRHVGPAAAREIAAAFGSMEAVRAASVEELAAVEGVGEVIATSLLEWFEVDWHVEIVERWKAAGVVMDDGVLRGGAPGSAGPRAGGDAGTDPEAAAALVGEIEGVAEPAAAVVAEAARRQVLAGLTLVATGSLESFTRDGIAETIRATGGKSASSVSKKTDYVVAGAKAGSKLTKAESLGVPVLDEQAFLELLAHGPAAEEGEESAKGEAAVAGESTGAG</sequence>
<dbReference type="PANTHER" id="PTHR23389:SF9">
    <property type="entry name" value="DNA LIGASE"/>
    <property type="match status" value="1"/>
</dbReference>
<evidence type="ECO:0000256" key="12">
    <source>
        <dbReference type="RuleBase" id="RU000618"/>
    </source>
</evidence>
<dbReference type="Pfam" id="PF01653">
    <property type="entry name" value="DNA_ligase_aden"/>
    <property type="match status" value="1"/>
</dbReference>
<keyword evidence="8 11" id="KW-0520">NAD</keyword>
<dbReference type="NCBIfam" id="NF005932">
    <property type="entry name" value="PRK07956.1"/>
    <property type="match status" value="1"/>
</dbReference>
<dbReference type="InterPro" id="IPR012340">
    <property type="entry name" value="NA-bd_OB-fold"/>
</dbReference>
<dbReference type="Gene3D" id="3.30.470.30">
    <property type="entry name" value="DNA ligase/mRNA capping enzyme"/>
    <property type="match status" value="1"/>
</dbReference>
<dbReference type="Gene3D" id="2.40.50.140">
    <property type="entry name" value="Nucleic acid-binding proteins"/>
    <property type="match status" value="1"/>
</dbReference>
<comment type="function">
    <text evidence="1 11">DNA ligase that catalyzes the formation of phosphodiester linkages between 5'-phosphoryl and 3'-hydroxyl groups in double-stranded DNA using NAD as a coenzyme and as the energy source for the reaction. It is essential for DNA replication and repair of damaged DNA.</text>
</comment>
<accession>A0ABP5IQZ9</accession>
<feature type="binding site" evidence="11">
    <location>
        <position position="344"/>
    </location>
    <ligand>
        <name>NAD(+)</name>
        <dbReference type="ChEBI" id="CHEBI:57540"/>
    </ligand>
</feature>
<dbReference type="InterPro" id="IPR004150">
    <property type="entry name" value="NAD_DNA_ligase_OB"/>
</dbReference>
<dbReference type="InterPro" id="IPR013840">
    <property type="entry name" value="DNAligase_N"/>
</dbReference>
<dbReference type="SUPFAM" id="SSF50249">
    <property type="entry name" value="Nucleic acid-binding proteins"/>
    <property type="match status" value="1"/>
</dbReference>
<dbReference type="InterPro" id="IPR003583">
    <property type="entry name" value="Hlx-hairpin-Hlx_DNA-bd_motif"/>
</dbReference>
<evidence type="ECO:0000256" key="2">
    <source>
        <dbReference type="ARBA" id="ARBA00022598"/>
    </source>
</evidence>
<evidence type="ECO:0000256" key="11">
    <source>
        <dbReference type="HAMAP-Rule" id="MF_01588"/>
    </source>
</evidence>
<feature type="compositionally biased region" description="Low complexity" evidence="13">
    <location>
        <begin position="511"/>
        <end position="543"/>
    </location>
</feature>
<dbReference type="SUPFAM" id="SSF56091">
    <property type="entry name" value="DNA ligase/mRNA capping enzyme, catalytic domain"/>
    <property type="match status" value="1"/>
</dbReference>
<dbReference type="SUPFAM" id="SSF52113">
    <property type="entry name" value="BRCT domain"/>
    <property type="match status" value="1"/>
</dbReference>
<keyword evidence="3 11" id="KW-0235">DNA replication</keyword>
<feature type="binding site" evidence="11">
    <location>
        <position position="441"/>
    </location>
    <ligand>
        <name>Zn(2+)</name>
        <dbReference type="ChEBI" id="CHEBI:29105"/>
    </ligand>
</feature>
<dbReference type="Pfam" id="PF12826">
    <property type="entry name" value="HHH_2"/>
    <property type="match status" value="1"/>
</dbReference>
<dbReference type="Pfam" id="PF00533">
    <property type="entry name" value="BRCT"/>
    <property type="match status" value="1"/>
</dbReference>
<proteinExistence type="inferred from homology"/>
<feature type="active site" description="N6-AMP-lysine intermediate" evidence="11">
    <location>
        <position position="141"/>
    </location>
</feature>
<evidence type="ECO:0000256" key="4">
    <source>
        <dbReference type="ARBA" id="ARBA00022723"/>
    </source>
</evidence>
<dbReference type="Gene3D" id="3.40.50.10190">
    <property type="entry name" value="BRCT domain"/>
    <property type="match status" value="1"/>
</dbReference>
<feature type="binding site" evidence="11">
    <location>
        <position position="457"/>
    </location>
    <ligand>
        <name>Zn(2+)</name>
        <dbReference type="ChEBI" id="CHEBI:29105"/>
    </ligand>
</feature>
<keyword evidence="6 11" id="KW-0862">Zinc</keyword>
<dbReference type="EC" id="6.5.1.2" evidence="11 12"/>
<comment type="caution">
    <text evidence="15">The sequence shown here is derived from an EMBL/GenBank/DDBJ whole genome shotgun (WGS) entry which is preliminary data.</text>
</comment>
<dbReference type="InterPro" id="IPR004149">
    <property type="entry name" value="Znf_DNAligase_C4"/>
</dbReference>
<evidence type="ECO:0000256" key="6">
    <source>
        <dbReference type="ARBA" id="ARBA00022833"/>
    </source>
</evidence>
<comment type="catalytic activity">
    <reaction evidence="10 11 12">
        <text>NAD(+) + (deoxyribonucleotide)n-3'-hydroxyl + 5'-phospho-(deoxyribonucleotide)m = (deoxyribonucleotide)n+m + AMP + beta-nicotinamide D-nucleotide.</text>
        <dbReference type="EC" id="6.5.1.2"/>
    </reaction>
</comment>
<dbReference type="InterPro" id="IPR001679">
    <property type="entry name" value="DNA_ligase"/>
</dbReference>
<evidence type="ECO:0000313" key="15">
    <source>
        <dbReference type="EMBL" id="GAA2104765.1"/>
    </source>
</evidence>
<feature type="compositionally biased region" description="Basic and acidic residues" evidence="13">
    <location>
        <begin position="21"/>
        <end position="30"/>
    </location>
</feature>
<keyword evidence="11" id="KW-0464">Manganese</keyword>
<dbReference type="Gene3D" id="1.10.287.610">
    <property type="entry name" value="Helix hairpin bin"/>
    <property type="match status" value="1"/>
</dbReference>
<organism evidence="15 16">
    <name type="scientific">Brevibacterium salitolerans</name>
    <dbReference type="NCBI Taxonomy" id="1403566"/>
    <lineage>
        <taxon>Bacteria</taxon>
        <taxon>Bacillati</taxon>
        <taxon>Actinomycetota</taxon>
        <taxon>Actinomycetes</taxon>
        <taxon>Micrococcales</taxon>
        <taxon>Brevibacteriaceae</taxon>
        <taxon>Brevibacterium</taxon>
    </lineage>
</organism>
<dbReference type="Gene3D" id="1.10.150.20">
    <property type="entry name" value="5' to 3' exonuclease, C-terminal subdomain"/>
    <property type="match status" value="2"/>
</dbReference>
<dbReference type="CDD" id="cd00114">
    <property type="entry name" value="LIGANc"/>
    <property type="match status" value="1"/>
</dbReference>
<feature type="binding site" evidence="11">
    <location>
        <position position="438"/>
    </location>
    <ligand>
        <name>Zn(2+)</name>
        <dbReference type="ChEBI" id="CHEBI:29105"/>
    </ligand>
</feature>
<dbReference type="PROSITE" id="PS50172">
    <property type="entry name" value="BRCT"/>
    <property type="match status" value="1"/>
</dbReference>
<feature type="binding site" evidence="11">
    <location>
        <begin position="59"/>
        <end position="63"/>
    </location>
    <ligand>
        <name>NAD(+)</name>
        <dbReference type="ChEBI" id="CHEBI:57540"/>
    </ligand>
</feature>
<dbReference type="SUPFAM" id="SSF47781">
    <property type="entry name" value="RuvA domain 2-like"/>
    <property type="match status" value="2"/>
</dbReference>
<keyword evidence="4 11" id="KW-0479">Metal-binding</keyword>
<dbReference type="Gene3D" id="6.20.10.30">
    <property type="match status" value="1"/>
</dbReference>
<dbReference type="Pfam" id="PF03120">
    <property type="entry name" value="OB_DNA_ligase"/>
    <property type="match status" value="1"/>
</dbReference>
<dbReference type="GO" id="GO:0016874">
    <property type="term" value="F:ligase activity"/>
    <property type="evidence" value="ECO:0007669"/>
    <property type="project" value="UniProtKB-KW"/>
</dbReference>
<feature type="region of interest" description="Disordered" evidence="13">
    <location>
        <begin position="1"/>
        <end position="30"/>
    </location>
</feature>
<dbReference type="Proteomes" id="UP001500984">
    <property type="component" value="Unassembled WGS sequence"/>
</dbReference>
<feature type="binding site" evidence="11">
    <location>
        <position position="199"/>
    </location>
    <ligand>
        <name>NAD(+)</name>
        <dbReference type="ChEBI" id="CHEBI:57540"/>
    </ligand>
</feature>
<keyword evidence="2 11" id="KW-0436">Ligase</keyword>
<feature type="binding site" evidence="11">
    <location>
        <position position="320"/>
    </location>
    <ligand>
        <name>NAD(+)</name>
        <dbReference type="ChEBI" id="CHEBI:57540"/>
    </ligand>
</feature>
<evidence type="ECO:0000256" key="5">
    <source>
        <dbReference type="ARBA" id="ARBA00022763"/>
    </source>
</evidence>
<feature type="region of interest" description="Disordered" evidence="13">
    <location>
        <begin position="500"/>
        <end position="543"/>
    </location>
</feature>
<feature type="domain" description="BRCT" evidence="14">
    <location>
        <begin position="751"/>
        <end position="827"/>
    </location>
</feature>
<feature type="binding site" evidence="11">
    <location>
        <position position="463"/>
    </location>
    <ligand>
        <name>Zn(2+)</name>
        <dbReference type="ChEBI" id="CHEBI:29105"/>
    </ligand>
</feature>
<feature type="binding site" evidence="11">
    <location>
        <begin position="109"/>
        <end position="110"/>
    </location>
    <ligand>
        <name>NAD(+)</name>
        <dbReference type="ChEBI" id="CHEBI:57540"/>
    </ligand>
</feature>
<dbReference type="InterPro" id="IPR010994">
    <property type="entry name" value="RuvA_2-like"/>
</dbReference>
<evidence type="ECO:0000256" key="9">
    <source>
        <dbReference type="ARBA" id="ARBA00023204"/>
    </source>
</evidence>
<gene>
    <name evidence="11 15" type="primary">ligA</name>
    <name evidence="15" type="ORF">GCM10009823_29670</name>
</gene>
<dbReference type="SMART" id="SM00532">
    <property type="entry name" value="LIGANc"/>
    <property type="match status" value="1"/>
</dbReference>
<dbReference type="HAMAP" id="MF_01588">
    <property type="entry name" value="DNA_ligase_A"/>
    <property type="match status" value="1"/>
</dbReference>
<keyword evidence="7 11" id="KW-0460">Magnesium</keyword>
<dbReference type="CDD" id="cd17748">
    <property type="entry name" value="BRCT_DNA_ligase_like"/>
    <property type="match status" value="1"/>
</dbReference>
<keyword evidence="9 11" id="KW-0234">DNA repair</keyword>
<protein>
    <recommendedName>
        <fullName evidence="11 12">DNA ligase</fullName>
        <ecNumber evidence="11 12">6.5.1.2</ecNumber>
    </recommendedName>
    <alternativeName>
        <fullName evidence="11">Polydeoxyribonucleotide synthase [NAD(+)]</fullName>
    </alternativeName>
</protein>
<name>A0ABP5IQZ9_9MICO</name>
<evidence type="ECO:0000256" key="3">
    <source>
        <dbReference type="ARBA" id="ARBA00022705"/>
    </source>
</evidence>
<reference evidence="16" key="1">
    <citation type="journal article" date="2019" name="Int. J. Syst. Evol. Microbiol.">
        <title>The Global Catalogue of Microorganisms (GCM) 10K type strain sequencing project: providing services to taxonomists for standard genome sequencing and annotation.</title>
        <authorList>
            <consortium name="The Broad Institute Genomics Platform"/>
            <consortium name="The Broad Institute Genome Sequencing Center for Infectious Disease"/>
            <person name="Wu L."/>
            <person name="Ma J."/>
        </authorList>
    </citation>
    <scope>NUCLEOTIDE SEQUENCE [LARGE SCALE GENOMIC DNA]</scope>
    <source>
        <strain evidence="16">JCM 15900</strain>
    </source>
</reference>
<keyword evidence="5 11" id="KW-0227">DNA damage</keyword>
<evidence type="ECO:0000256" key="7">
    <source>
        <dbReference type="ARBA" id="ARBA00022842"/>
    </source>
</evidence>
<dbReference type="InterPro" id="IPR033136">
    <property type="entry name" value="DNA_ligase_CS"/>
</dbReference>
<dbReference type="InterPro" id="IPR001357">
    <property type="entry name" value="BRCT_dom"/>
</dbReference>
<evidence type="ECO:0000256" key="8">
    <source>
        <dbReference type="ARBA" id="ARBA00023027"/>
    </source>
</evidence>
<feature type="binding site" evidence="11">
    <location>
        <position position="139"/>
    </location>
    <ligand>
        <name>NAD(+)</name>
        <dbReference type="ChEBI" id="CHEBI:57540"/>
    </ligand>
</feature>
<dbReference type="InterPro" id="IPR036420">
    <property type="entry name" value="BRCT_dom_sf"/>
</dbReference>
<feature type="compositionally biased region" description="Low complexity" evidence="13">
    <location>
        <begin position="842"/>
        <end position="854"/>
    </location>
</feature>
<evidence type="ECO:0000313" key="16">
    <source>
        <dbReference type="Proteomes" id="UP001500984"/>
    </source>
</evidence>
<dbReference type="PROSITE" id="PS01055">
    <property type="entry name" value="DNA_LIGASE_N1"/>
    <property type="match status" value="1"/>
</dbReference>
<evidence type="ECO:0000256" key="1">
    <source>
        <dbReference type="ARBA" id="ARBA00004067"/>
    </source>
</evidence>